<dbReference type="Gene3D" id="3.40.50.300">
    <property type="entry name" value="P-loop containing nucleotide triphosphate hydrolases"/>
    <property type="match status" value="1"/>
</dbReference>
<dbReference type="SMART" id="SM00382">
    <property type="entry name" value="AAA"/>
    <property type="match status" value="1"/>
</dbReference>
<name>A0A9D2KSW3_9BACE</name>
<reference evidence="7" key="1">
    <citation type="journal article" date="2021" name="PeerJ">
        <title>Extensive microbial diversity within the chicken gut microbiome revealed by metagenomics and culture.</title>
        <authorList>
            <person name="Gilroy R."/>
            <person name="Ravi A."/>
            <person name="Getino M."/>
            <person name="Pursley I."/>
            <person name="Horton D.L."/>
            <person name="Alikhan N.F."/>
            <person name="Baker D."/>
            <person name="Gharbi K."/>
            <person name="Hall N."/>
            <person name="Watson M."/>
            <person name="Adriaenssens E.M."/>
            <person name="Foster-Nyarko E."/>
            <person name="Jarju S."/>
            <person name="Secka A."/>
            <person name="Antonio M."/>
            <person name="Oren A."/>
            <person name="Chaudhuri R.R."/>
            <person name="La Ragione R."/>
            <person name="Hildebrand F."/>
            <person name="Pallen M.J."/>
        </authorList>
    </citation>
    <scope>NUCLEOTIDE SEQUENCE</scope>
    <source>
        <strain evidence="7">ChiHecec1B25-7008</strain>
    </source>
</reference>
<feature type="domain" description="ABC transporter" evidence="6">
    <location>
        <begin position="5"/>
        <end position="232"/>
    </location>
</feature>
<dbReference type="EMBL" id="DWZE01000062">
    <property type="protein sequence ID" value="HJA83343.1"/>
    <property type="molecule type" value="Genomic_DNA"/>
</dbReference>
<dbReference type="GO" id="GO:0005524">
    <property type="term" value="F:ATP binding"/>
    <property type="evidence" value="ECO:0007669"/>
    <property type="project" value="UniProtKB-KW"/>
</dbReference>
<dbReference type="GO" id="GO:0016887">
    <property type="term" value="F:ATP hydrolysis activity"/>
    <property type="evidence" value="ECO:0007669"/>
    <property type="project" value="InterPro"/>
</dbReference>
<dbReference type="InterPro" id="IPR003593">
    <property type="entry name" value="AAA+_ATPase"/>
</dbReference>
<dbReference type="CDD" id="cd03230">
    <property type="entry name" value="ABC_DR_subfamily_A"/>
    <property type="match status" value="1"/>
</dbReference>
<dbReference type="PROSITE" id="PS00211">
    <property type="entry name" value="ABC_TRANSPORTER_1"/>
    <property type="match status" value="1"/>
</dbReference>
<evidence type="ECO:0000256" key="5">
    <source>
        <dbReference type="ARBA" id="ARBA00022840"/>
    </source>
</evidence>
<dbReference type="Pfam" id="PF00005">
    <property type="entry name" value="ABC_tran"/>
    <property type="match status" value="1"/>
</dbReference>
<protein>
    <submittedName>
        <fullName evidence="7">ABC transporter ATP-binding protein</fullName>
    </submittedName>
</protein>
<evidence type="ECO:0000313" key="7">
    <source>
        <dbReference type="EMBL" id="HJA83343.1"/>
    </source>
</evidence>
<dbReference type="PANTHER" id="PTHR42711:SF5">
    <property type="entry name" value="ABC TRANSPORTER ATP-BINDING PROTEIN NATA"/>
    <property type="match status" value="1"/>
</dbReference>
<dbReference type="InterPro" id="IPR017871">
    <property type="entry name" value="ABC_transporter-like_CS"/>
</dbReference>
<dbReference type="Proteomes" id="UP000823860">
    <property type="component" value="Unassembled WGS sequence"/>
</dbReference>
<accession>A0A9D2KSW3</accession>
<proteinExistence type="inferred from homology"/>
<dbReference type="PROSITE" id="PS50893">
    <property type="entry name" value="ABC_TRANSPORTER_2"/>
    <property type="match status" value="1"/>
</dbReference>
<comment type="caution">
    <text evidence="7">The sequence shown here is derived from an EMBL/GenBank/DDBJ whole genome shotgun (WGS) entry which is preliminary data.</text>
</comment>
<dbReference type="SUPFAM" id="SSF52540">
    <property type="entry name" value="P-loop containing nucleoside triphosphate hydrolases"/>
    <property type="match status" value="1"/>
</dbReference>
<dbReference type="AlphaFoldDB" id="A0A9D2KSW3"/>
<keyword evidence="2" id="KW-0813">Transport</keyword>
<keyword evidence="3" id="KW-0536">Nodulation</keyword>
<evidence type="ECO:0000256" key="1">
    <source>
        <dbReference type="ARBA" id="ARBA00005417"/>
    </source>
</evidence>
<gene>
    <name evidence="7" type="ORF">H9785_05160</name>
</gene>
<dbReference type="InterPro" id="IPR050763">
    <property type="entry name" value="ABC_transporter_ATP-binding"/>
</dbReference>
<evidence type="ECO:0000256" key="4">
    <source>
        <dbReference type="ARBA" id="ARBA00022741"/>
    </source>
</evidence>
<dbReference type="InterPro" id="IPR027417">
    <property type="entry name" value="P-loop_NTPase"/>
</dbReference>
<evidence type="ECO:0000313" key="8">
    <source>
        <dbReference type="Proteomes" id="UP000823860"/>
    </source>
</evidence>
<organism evidence="7 8">
    <name type="scientific">Candidatus Bacteroides intestinavium</name>
    <dbReference type="NCBI Taxonomy" id="2838469"/>
    <lineage>
        <taxon>Bacteria</taxon>
        <taxon>Pseudomonadati</taxon>
        <taxon>Bacteroidota</taxon>
        <taxon>Bacteroidia</taxon>
        <taxon>Bacteroidales</taxon>
        <taxon>Bacteroidaceae</taxon>
        <taxon>Bacteroides</taxon>
    </lineage>
</organism>
<keyword evidence="4" id="KW-0547">Nucleotide-binding</keyword>
<sequence>MTPIIDIRQLTKRYGKLTALDRVTFSVPQGSVFGLIGPDGAGKTTLYQILTTLSSPDEGSATVIGLDVVKDYKKLRTEIGYMPERFSLYPDLTVRENLHFFASLFGVDIKKNFDLIAPIFSQLEKFPNRRAGALSGGMKQKLALSCALIHRPKILLLDEPTTGVDAVSRSEFWDMLTTLKEKGITILVSTSYMDEAERCEYIALINKGKILDVNSPGKLMEKLDKPLYNVASKDMYPLLQALRTLPEVKDCYTFGATLHIVTDNDFSPDDAICRLRQKGVEDVRIGPAKGNIEDLFINLVNKKDE</sequence>
<evidence type="ECO:0000256" key="3">
    <source>
        <dbReference type="ARBA" id="ARBA00022458"/>
    </source>
</evidence>
<keyword evidence="5 7" id="KW-0067">ATP-binding</keyword>
<evidence type="ECO:0000256" key="2">
    <source>
        <dbReference type="ARBA" id="ARBA00022448"/>
    </source>
</evidence>
<dbReference type="InterPro" id="IPR003439">
    <property type="entry name" value="ABC_transporter-like_ATP-bd"/>
</dbReference>
<reference evidence="7" key="2">
    <citation type="submission" date="2021-04" db="EMBL/GenBank/DDBJ databases">
        <authorList>
            <person name="Gilroy R."/>
        </authorList>
    </citation>
    <scope>NUCLEOTIDE SEQUENCE</scope>
    <source>
        <strain evidence="7">ChiHecec1B25-7008</strain>
    </source>
</reference>
<comment type="similarity">
    <text evidence="1">Belongs to the ABC transporter superfamily.</text>
</comment>
<evidence type="ECO:0000259" key="6">
    <source>
        <dbReference type="PROSITE" id="PS50893"/>
    </source>
</evidence>
<dbReference type="PANTHER" id="PTHR42711">
    <property type="entry name" value="ABC TRANSPORTER ATP-BINDING PROTEIN"/>
    <property type="match status" value="1"/>
</dbReference>